<feature type="domain" description="Histidine kinase/HSP90-like ATPase" evidence="11">
    <location>
        <begin position="31"/>
        <end position="187"/>
    </location>
</feature>
<dbReference type="Pfam" id="PF13589">
    <property type="entry name" value="HATPase_c_3"/>
    <property type="match status" value="1"/>
</dbReference>
<evidence type="ECO:0000256" key="4">
    <source>
        <dbReference type="ARBA" id="ARBA00022741"/>
    </source>
</evidence>
<dbReference type="SUPFAM" id="SSF110942">
    <property type="entry name" value="HSP90 C-terminal domain"/>
    <property type="match status" value="1"/>
</dbReference>
<dbReference type="EMBL" id="FQVY01000001">
    <property type="protein sequence ID" value="SHF66386.1"/>
    <property type="molecule type" value="Genomic_DNA"/>
</dbReference>
<proteinExistence type="inferred from homology"/>
<feature type="region of interest" description="A; substrate-binding" evidence="8">
    <location>
        <begin position="1"/>
        <end position="360"/>
    </location>
</feature>
<dbReference type="CDD" id="cd16927">
    <property type="entry name" value="HATPase_Hsp90-like"/>
    <property type="match status" value="1"/>
</dbReference>
<feature type="binding site" evidence="9">
    <location>
        <begin position="127"/>
        <end position="132"/>
    </location>
    <ligand>
        <name>ATP</name>
        <dbReference type="ChEBI" id="CHEBI:30616"/>
    </ligand>
</feature>
<evidence type="ECO:0000256" key="1">
    <source>
        <dbReference type="ARBA" id="ARBA00004496"/>
    </source>
</evidence>
<dbReference type="GO" id="GO:0016887">
    <property type="term" value="F:ATP hydrolysis activity"/>
    <property type="evidence" value="ECO:0007669"/>
    <property type="project" value="InterPro"/>
</dbReference>
<dbReference type="NCBIfam" id="NF003555">
    <property type="entry name" value="PRK05218.1"/>
    <property type="match status" value="1"/>
</dbReference>
<feature type="binding site" evidence="9">
    <location>
        <position position="97"/>
    </location>
    <ligand>
        <name>ATP</name>
        <dbReference type="ChEBI" id="CHEBI:30616"/>
    </ligand>
</feature>
<dbReference type="InterPro" id="IPR020568">
    <property type="entry name" value="Ribosomal_Su5_D2-typ_SF"/>
</dbReference>
<comment type="subcellular location">
    <subcellularLocation>
        <location evidence="1 8">Cytoplasm</location>
    </subcellularLocation>
</comment>
<comment type="similarity">
    <text evidence="2 8">Belongs to the heat shock protein 90 family.</text>
</comment>
<dbReference type="GO" id="GO:0005524">
    <property type="term" value="F:ATP binding"/>
    <property type="evidence" value="ECO:0007669"/>
    <property type="project" value="UniProtKB-UniRule"/>
</dbReference>
<dbReference type="InterPro" id="IPR037196">
    <property type="entry name" value="HSP90_C"/>
</dbReference>
<dbReference type="Pfam" id="PF00183">
    <property type="entry name" value="HSP90"/>
    <property type="match status" value="1"/>
</dbReference>
<dbReference type="InterPro" id="IPR003594">
    <property type="entry name" value="HATPase_dom"/>
</dbReference>
<keyword evidence="5 8" id="KW-0067">ATP-binding</keyword>
<dbReference type="GO" id="GO:0140662">
    <property type="term" value="F:ATP-dependent protein folding chaperone"/>
    <property type="evidence" value="ECO:0007669"/>
    <property type="project" value="InterPro"/>
</dbReference>
<feature type="region of interest" description="C" evidence="8">
    <location>
        <begin position="570"/>
        <end position="642"/>
    </location>
</feature>
<evidence type="ECO:0000256" key="9">
    <source>
        <dbReference type="PIRSR" id="PIRSR002583-1"/>
    </source>
</evidence>
<keyword evidence="4 8" id="KW-0547">Nucleotide-binding</keyword>
<dbReference type="InterPro" id="IPR019805">
    <property type="entry name" value="Heat_shock_protein_90_CS"/>
</dbReference>
<feature type="binding site" evidence="9">
    <location>
        <position position="42"/>
    </location>
    <ligand>
        <name>ATP</name>
        <dbReference type="ChEBI" id="CHEBI:30616"/>
    </ligand>
</feature>
<evidence type="ECO:0000259" key="11">
    <source>
        <dbReference type="SMART" id="SM00387"/>
    </source>
</evidence>
<name>A0AAQ1MB49_9FIRM</name>
<organism evidence="12 13">
    <name type="scientific">Bittarella massiliensis</name>
    <name type="common">ex Durand et al. 2017</name>
    <dbReference type="NCBI Taxonomy" id="1720313"/>
    <lineage>
        <taxon>Bacteria</taxon>
        <taxon>Bacillati</taxon>
        <taxon>Bacillota</taxon>
        <taxon>Clostridia</taxon>
        <taxon>Eubacteriales</taxon>
        <taxon>Oscillospiraceae</taxon>
        <taxon>Bittarella (ex Durand et al. 2017)</taxon>
    </lineage>
</organism>
<feature type="binding site" evidence="9">
    <location>
        <position position="89"/>
    </location>
    <ligand>
        <name>ATP</name>
        <dbReference type="ChEBI" id="CHEBI:30616"/>
    </ligand>
</feature>
<dbReference type="Gene3D" id="1.20.120.790">
    <property type="entry name" value="Heat shock protein 90, C-terminal domain"/>
    <property type="match status" value="1"/>
</dbReference>
<evidence type="ECO:0000256" key="6">
    <source>
        <dbReference type="ARBA" id="ARBA00023016"/>
    </source>
</evidence>
<comment type="function">
    <text evidence="8">Molecular chaperone. Has ATPase activity.</text>
</comment>
<evidence type="ECO:0000256" key="3">
    <source>
        <dbReference type="ARBA" id="ARBA00022490"/>
    </source>
</evidence>
<dbReference type="Gene3D" id="3.30.565.10">
    <property type="entry name" value="Histidine kinase-like ATPase, C-terminal domain"/>
    <property type="match status" value="1"/>
</dbReference>
<dbReference type="HAMAP" id="MF_00505">
    <property type="entry name" value="HSP90"/>
    <property type="match status" value="1"/>
</dbReference>
<dbReference type="PRINTS" id="PR00775">
    <property type="entry name" value="HEATSHOCK90"/>
</dbReference>
<dbReference type="GO" id="GO:0005737">
    <property type="term" value="C:cytoplasm"/>
    <property type="evidence" value="ECO:0007669"/>
    <property type="project" value="UniProtKB-SubCell"/>
</dbReference>
<feature type="binding site" evidence="9">
    <location>
        <position position="360"/>
    </location>
    <ligand>
        <name>ATP</name>
        <dbReference type="ChEBI" id="CHEBI:30616"/>
    </ligand>
</feature>
<feature type="binding site" evidence="9">
    <location>
        <position position="84"/>
    </location>
    <ligand>
        <name>ATP</name>
        <dbReference type="ChEBI" id="CHEBI:30616"/>
    </ligand>
</feature>
<evidence type="ECO:0000256" key="5">
    <source>
        <dbReference type="ARBA" id="ARBA00022840"/>
    </source>
</evidence>
<protein>
    <recommendedName>
        <fullName evidence="8">Chaperone protein HtpG</fullName>
    </recommendedName>
    <alternativeName>
        <fullName evidence="8">Heat shock protein HtpG</fullName>
    </alternativeName>
    <alternativeName>
        <fullName evidence="8">High temperature protein G</fullName>
    </alternativeName>
</protein>
<keyword evidence="6 8" id="KW-0346">Stress response</keyword>
<dbReference type="InterPro" id="IPR036890">
    <property type="entry name" value="HATPase_C_sf"/>
</dbReference>
<dbReference type="GO" id="GO:0051082">
    <property type="term" value="F:unfolded protein binding"/>
    <property type="evidence" value="ECO:0007669"/>
    <property type="project" value="UniProtKB-UniRule"/>
</dbReference>
<dbReference type="InterPro" id="IPR001404">
    <property type="entry name" value="Hsp90_fam"/>
</dbReference>
<dbReference type="AlphaFoldDB" id="A0AAQ1MB49"/>
<keyword evidence="7 8" id="KW-0143">Chaperone</keyword>
<evidence type="ECO:0000313" key="13">
    <source>
        <dbReference type="Proteomes" id="UP000184089"/>
    </source>
</evidence>
<dbReference type="Proteomes" id="UP000184089">
    <property type="component" value="Unassembled WGS sequence"/>
</dbReference>
<evidence type="ECO:0000256" key="10">
    <source>
        <dbReference type="SAM" id="MobiDB-lite"/>
    </source>
</evidence>
<feature type="region of interest" description="Disordered" evidence="10">
    <location>
        <begin position="226"/>
        <end position="246"/>
    </location>
</feature>
<dbReference type="SMART" id="SM00387">
    <property type="entry name" value="HATPase_c"/>
    <property type="match status" value="1"/>
</dbReference>
<evidence type="ECO:0000256" key="7">
    <source>
        <dbReference type="ARBA" id="ARBA00023186"/>
    </source>
</evidence>
<accession>A0AAQ1MB49</accession>
<feature type="binding site" evidence="9">
    <location>
        <position position="177"/>
    </location>
    <ligand>
        <name>ATP</name>
        <dbReference type="ChEBI" id="CHEBI:30616"/>
    </ligand>
</feature>
<comment type="subunit">
    <text evidence="8">Homodimer.</text>
</comment>
<evidence type="ECO:0000256" key="8">
    <source>
        <dbReference type="HAMAP-Rule" id="MF_00505"/>
    </source>
</evidence>
<dbReference type="InterPro" id="IPR020575">
    <property type="entry name" value="Hsp90_N"/>
</dbReference>
<dbReference type="Gene3D" id="3.40.50.11260">
    <property type="match status" value="1"/>
</dbReference>
<comment type="caution">
    <text evidence="12">The sequence shown here is derived from an EMBL/GenBank/DDBJ whole genome shotgun (WGS) entry which is preliminary data.</text>
</comment>
<reference evidence="13" key="1">
    <citation type="submission" date="2016-11" db="EMBL/GenBank/DDBJ databases">
        <authorList>
            <person name="Jaros S."/>
            <person name="Januszkiewicz K."/>
            <person name="Wedrychowicz H."/>
        </authorList>
    </citation>
    <scope>NUCLEOTIDE SEQUENCE [LARGE SCALE GENOMIC DNA]</scope>
    <source>
        <strain evidence="13">DSM 4029</strain>
    </source>
</reference>
<sequence length="642" mass="72782">MREVIETMAKKQFKAESKRLLDLMIHSIYSNREIFLRELVSNASDAIDKLCYRSLTDEGVGLSRGDFEIRITPDREGRTLTVSDNGVGMDKKSLEENLGTIARSGSLQFKQDIAGQEGADDTDIIGQFGVGFYSAFIVSDKVTVISRAYGEETGYKWQSSGADGYTIAECERSAPGTDVIMHLKPDTEDEQFGEFLEEYRLRQLVKKYSDYIRWPIKMLCHKTRPVEKPEGEEADDQAPAYESYEEDETLNSMVPIWHKPKGEVGEEDYAAFYKEKFGDYQDPLKSIRVSAEGLTASYEALLFIPARTPYNYYSADYEKGLQLYSSGVLIMEKCADLLPEHFRFVQGVVDSQDISLNISREMLQQDRQVRTIAQSLEKKIKRELSKLMEEDREKYEAFFAQFGLQLKYGVVGEYGAHKDLLADLLLFYSSTEGKPVTLKEYVSRMKEGQEHIYYACADSVEKAANLPQTEYVRDKGWEVLYLTDEVDEFVMQVLHEQDGHELKSVSDADTVSEEEKKAAEEETKAHGELLDFLKEALKDKVSDVRISPKLGSHPVSLTSEGGVTLEMEKYFAQMKMDEAPKAQRVLELGASHPVFAKLEAAYKGDRERAEKLALLLYEQASLIAGFPVENPTAYTDLVCELL</sequence>
<dbReference type="SUPFAM" id="SSF55874">
    <property type="entry name" value="ATPase domain of HSP90 chaperone/DNA topoisomerase II/histidine kinase"/>
    <property type="match status" value="1"/>
</dbReference>
<comment type="caution">
    <text evidence="8">Lacks conserved residue(s) required for the propagation of feature annotation.</text>
</comment>
<feature type="binding site" evidence="9">
    <location>
        <begin position="104"/>
        <end position="105"/>
    </location>
    <ligand>
        <name>ATP</name>
        <dbReference type="ChEBI" id="CHEBI:30616"/>
    </ligand>
</feature>
<gene>
    <name evidence="8" type="primary">htpG</name>
    <name evidence="12" type="ORF">SAMN05444424_0248</name>
</gene>
<dbReference type="PROSITE" id="PS00298">
    <property type="entry name" value="HSP90"/>
    <property type="match status" value="1"/>
</dbReference>
<evidence type="ECO:0000313" key="12">
    <source>
        <dbReference type="EMBL" id="SHF66386.1"/>
    </source>
</evidence>
<dbReference type="FunFam" id="3.30.565.10:FF:000009">
    <property type="entry name" value="Molecular chaperone HtpG"/>
    <property type="match status" value="1"/>
</dbReference>
<dbReference type="PIRSF" id="PIRSF002583">
    <property type="entry name" value="Hsp90"/>
    <property type="match status" value="1"/>
</dbReference>
<dbReference type="SUPFAM" id="SSF54211">
    <property type="entry name" value="Ribosomal protein S5 domain 2-like"/>
    <property type="match status" value="1"/>
</dbReference>
<dbReference type="PANTHER" id="PTHR11528">
    <property type="entry name" value="HEAT SHOCK PROTEIN 90 FAMILY MEMBER"/>
    <property type="match status" value="1"/>
</dbReference>
<feature type="binding site" evidence="9">
    <location>
        <position position="38"/>
    </location>
    <ligand>
        <name>ATP</name>
        <dbReference type="ChEBI" id="CHEBI:30616"/>
    </ligand>
</feature>
<dbReference type="Gene3D" id="3.30.230.80">
    <property type="match status" value="1"/>
</dbReference>
<keyword evidence="3 8" id="KW-0963">Cytoplasm</keyword>
<evidence type="ECO:0000256" key="2">
    <source>
        <dbReference type="ARBA" id="ARBA00008239"/>
    </source>
</evidence>